<evidence type="ECO:0000256" key="1">
    <source>
        <dbReference type="SAM" id="Phobius"/>
    </source>
</evidence>
<dbReference type="Proteomes" id="UP001152798">
    <property type="component" value="Chromosome 3"/>
</dbReference>
<keyword evidence="1" id="KW-0812">Transmembrane</keyword>
<dbReference type="EMBL" id="OV725079">
    <property type="protein sequence ID" value="CAH1394723.1"/>
    <property type="molecule type" value="Genomic_DNA"/>
</dbReference>
<accession>A0A9P0H290</accession>
<feature type="transmembrane region" description="Helical" evidence="1">
    <location>
        <begin position="40"/>
        <end position="57"/>
    </location>
</feature>
<dbReference type="OrthoDB" id="10434523at2759"/>
<proteinExistence type="predicted"/>
<sequence length="215" mass="24667">MASWIRSNINVGLLNKSLSRMRAVDLQMFSLGMEMPPTKPSLVTIFIYTMMTIGFFVKTSLLPSFFSQILNLLFYSPYVLIISIEDYVDRIDSLLRLRFDTIKKHLLQCFEMDEKNAVKVLETLILCHNHLCDASEKVDEYLSVQVTSLLSIFFLASFCEVYATSLLFKNETLPDKGLLLTEKAMWFLIMISVTLRVCHQFATISTEVISSLNMT</sequence>
<reference evidence="2" key="1">
    <citation type="submission" date="2022-01" db="EMBL/GenBank/DDBJ databases">
        <authorList>
            <person name="King R."/>
        </authorList>
    </citation>
    <scope>NUCLEOTIDE SEQUENCE</scope>
</reference>
<gene>
    <name evidence="2" type="ORF">NEZAVI_LOCUS5162</name>
</gene>
<protein>
    <submittedName>
        <fullName evidence="2">Uncharacterized protein</fullName>
    </submittedName>
</protein>
<keyword evidence="1" id="KW-0472">Membrane</keyword>
<organism evidence="2 3">
    <name type="scientific">Nezara viridula</name>
    <name type="common">Southern green stink bug</name>
    <name type="synonym">Cimex viridulus</name>
    <dbReference type="NCBI Taxonomy" id="85310"/>
    <lineage>
        <taxon>Eukaryota</taxon>
        <taxon>Metazoa</taxon>
        <taxon>Ecdysozoa</taxon>
        <taxon>Arthropoda</taxon>
        <taxon>Hexapoda</taxon>
        <taxon>Insecta</taxon>
        <taxon>Pterygota</taxon>
        <taxon>Neoptera</taxon>
        <taxon>Paraneoptera</taxon>
        <taxon>Hemiptera</taxon>
        <taxon>Heteroptera</taxon>
        <taxon>Panheteroptera</taxon>
        <taxon>Pentatomomorpha</taxon>
        <taxon>Pentatomoidea</taxon>
        <taxon>Pentatomidae</taxon>
        <taxon>Pentatominae</taxon>
        <taxon>Nezara</taxon>
    </lineage>
</organism>
<keyword evidence="1" id="KW-1133">Transmembrane helix</keyword>
<evidence type="ECO:0000313" key="2">
    <source>
        <dbReference type="EMBL" id="CAH1394723.1"/>
    </source>
</evidence>
<dbReference type="AlphaFoldDB" id="A0A9P0H290"/>
<name>A0A9P0H290_NEZVI</name>
<keyword evidence="3" id="KW-1185">Reference proteome</keyword>
<evidence type="ECO:0000313" key="3">
    <source>
        <dbReference type="Proteomes" id="UP001152798"/>
    </source>
</evidence>